<dbReference type="InterPro" id="IPR031325">
    <property type="entry name" value="RHS_repeat"/>
</dbReference>
<protein>
    <recommendedName>
        <fullName evidence="4">YD repeat-containing protein</fullName>
    </recommendedName>
</protein>
<evidence type="ECO:0000313" key="2">
    <source>
        <dbReference type="EMBL" id="RMO93445.1"/>
    </source>
</evidence>
<keyword evidence="1" id="KW-0732">Signal</keyword>
<dbReference type="Proteomes" id="UP000268056">
    <property type="component" value="Unassembled WGS sequence"/>
</dbReference>
<accession>A0A3M3ZHC1</accession>
<gene>
    <name evidence="2" type="ORF">ALQ32_200183</name>
</gene>
<name>A0A3M3ZHC1_9PSED</name>
<dbReference type="AlphaFoldDB" id="A0A3M3ZHC1"/>
<feature type="signal peptide" evidence="1">
    <location>
        <begin position="1"/>
        <end position="34"/>
    </location>
</feature>
<proteinExistence type="predicted"/>
<dbReference type="NCBIfam" id="TIGR01643">
    <property type="entry name" value="YD_repeat_2x"/>
    <property type="match status" value="1"/>
</dbReference>
<reference evidence="2 3" key="1">
    <citation type="submission" date="2018-08" db="EMBL/GenBank/DDBJ databases">
        <title>Recombination of ecologically and evolutionarily significant loci maintains genetic cohesion in the Pseudomonas syringae species complex.</title>
        <authorList>
            <person name="Dillon M."/>
            <person name="Thakur S."/>
            <person name="Almeida R.N.D."/>
            <person name="Weir B.S."/>
            <person name="Guttman D.S."/>
        </authorList>
    </citation>
    <scope>NUCLEOTIDE SEQUENCE [LARGE SCALE GENOMIC DNA]</scope>
    <source>
        <strain evidence="2 3">ICMP 4092</strain>
    </source>
</reference>
<dbReference type="EMBL" id="RBQC01000011">
    <property type="protein sequence ID" value="RMO93445.1"/>
    <property type="molecule type" value="Genomic_DNA"/>
</dbReference>
<evidence type="ECO:0000313" key="3">
    <source>
        <dbReference type="Proteomes" id="UP000268056"/>
    </source>
</evidence>
<evidence type="ECO:0000256" key="1">
    <source>
        <dbReference type="SAM" id="SignalP"/>
    </source>
</evidence>
<evidence type="ECO:0008006" key="4">
    <source>
        <dbReference type="Google" id="ProtNLM"/>
    </source>
</evidence>
<dbReference type="InterPro" id="IPR006530">
    <property type="entry name" value="YD"/>
</dbReference>
<dbReference type="Pfam" id="PF05593">
    <property type="entry name" value="RHS_repeat"/>
    <property type="match status" value="1"/>
</dbReference>
<feature type="chain" id="PRO_5018002705" description="YD repeat-containing protein" evidence="1">
    <location>
        <begin position="35"/>
        <end position="101"/>
    </location>
</feature>
<sequence>MSTFYFKDLSMTVSFLRKVGVGIACTWLAFSAQASTVSRTYTTLGQVASIDGARTYVDDVTRYSHDAQGNLTTVTNALGQVYMLASFDSYANPKNLSAYEQ</sequence>
<organism evidence="2 3">
    <name type="scientific">Pseudomonas syringae pv. tagetis</name>
    <dbReference type="NCBI Taxonomy" id="129140"/>
    <lineage>
        <taxon>Bacteria</taxon>
        <taxon>Pseudomonadati</taxon>
        <taxon>Pseudomonadota</taxon>
        <taxon>Gammaproteobacteria</taxon>
        <taxon>Pseudomonadales</taxon>
        <taxon>Pseudomonadaceae</taxon>
        <taxon>Pseudomonas</taxon>
    </lineage>
</organism>
<comment type="caution">
    <text evidence="2">The sequence shown here is derived from an EMBL/GenBank/DDBJ whole genome shotgun (WGS) entry which is preliminary data.</text>
</comment>